<organism evidence="5 6">
    <name type="scientific">Paenibacillus soyae</name>
    <dbReference type="NCBI Taxonomy" id="2969249"/>
    <lineage>
        <taxon>Bacteria</taxon>
        <taxon>Bacillati</taxon>
        <taxon>Bacillota</taxon>
        <taxon>Bacilli</taxon>
        <taxon>Bacillales</taxon>
        <taxon>Paenibacillaceae</taxon>
        <taxon>Paenibacillus</taxon>
    </lineage>
</organism>
<dbReference type="SUPFAM" id="SSF51215">
    <property type="entry name" value="Regulatory protein AraC"/>
    <property type="match status" value="1"/>
</dbReference>
<dbReference type="SMART" id="SM00342">
    <property type="entry name" value="HTH_ARAC"/>
    <property type="match status" value="1"/>
</dbReference>
<dbReference type="Pfam" id="PF02311">
    <property type="entry name" value="AraC_binding"/>
    <property type="match status" value="1"/>
</dbReference>
<dbReference type="PANTHER" id="PTHR43280">
    <property type="entry name" value="ARAC-FAMILY TRANSCRIPTIONAL REGULATOR"/>
    <property type="match status" value="1"/>
</dbReference>
<keyword evidence="3" id="KW-0804">Transcription</keyword>
<dbReference type="CDD" id="cd02208">
    <property type="entry name" value="cupin_RmlC-like"/>
    <property type="match status" value="1"/>
</dbReference>
<dbReference type="PANTHER" id="PTHR43280:SF28">
    <property type="entry name" value="HTH-TYPE TRANSCRIPTIONAL ACTIVATOR RHAS"/>
    <property type="match status" value="1"/>
</dbReference>
<evidence type="ECO:0000256" key="2">
    <source>
        <dbReference type="ARBA" id="ARBA00023125"/>
    </source>
</evidence>
<dbReference type="InterPro" id="IPR003313">
    <property type="entry name" value="AraC-bd"/>
</dbReference>
<reference evidence="5" key="1">
    <citation type="submission" date="2022-08" db="EMBL/GenBank/DDBJ databases">
        <title>The genomic sequence of strain Paenibacillus sp. SCIV0701.</title>
        <authorList>
            <person name="Zhao H."/>
        </authorList>
    </citation>
    <scope>NUCLEOTIDE SEQUENCE</scope>
    <source>
        <strain evidence="5">SCIV0701</strain>
    </source>
</reference>
<keyword evidence="2" id="KW-0238">DNA-binding</keyword>
<dbReference type="InterPro" id="IPR037923">
    <property type="entry name" value="HTH-like"/>
</dbReference>
<dbReference type="InterPro" id="IPR018060">
    <property type="entry name" value="HTH_AraC"/>
</dbReference>
<feature type="domain" description="HTH araC/xylS-type" evidence="4">
    <location>
        <begin position="195"/>
        <end position="292"/>
    </location>
</feature>
<protein>
    <submittedName>
        <fullName evidence="5">AraC family transcriptional regulator</fullName>
    </submittedName>
</protein>
<gene>
    <name evidence="5" type="ORF">NQZ67_27130</name>
</gene>
<dbReference type="Gene3D" id="2.60.120.10">
    <property type="entry name" value="Jelly Rolls"/>
    <property type="match status" value="1"/>
</dbReference>
<evidence type="ECO:0000256" key="3">
    <source>
        <dbReference type="ARBA" id="ARBA00023163"/>
    </source>
</evidence>
<accession>A0A9X2MSZ0</accession>
<evidence type="ECO:0000313" key="6">
    <source>
        <dbReference type="Proteomes" id="UP001141950"/>
    </source>
</evidence>
<dbReference type="GO" id="GO:0003700">
    <property type="term" value="F:DNA-binding transcription factor activity"/>
    <property type="evidence" value="ECO:0007669"/>
    <property type="project" value="InterPro"/>
</dbReference>
<evidence type="ECO:0000259" key="4">
    <source>
        <dbReference type="PROSITE" id="PS01124"/>
    </source>
</evidence>
<dbReference type="PROSITE" id="PS01124">
    <property type="entry name" value="HTH_ARAC_FAMILY_2"/>
    <property type="match status" value="1"/>
</dbReference>
<evidence type="ECO:0000313" key="5">
    <source>
        <dbReference type="EMBL" id="MCR2807568.1"/>
    </source>
</evidence>
<keyword evidence="6" id="KW-1185">Reference proteome</keyword>
<dbReference type="RefSeq" id="WP_257452149.1">
    <property type="nucleotide sequence ID" value="NZ_JANIPJ010000029.1"/>
</dbReference>
<dbReference type="GO" id="GO:0043565">
    <property type="term" value="F:sequence-specific DNA binding"/>
    <property type="evidence" value="ECO:0007669"/>
    <property type="project" value="InterPro"/>
</dbReference>
<sequence>MTHPIELRENTYLIDNHYPLNLFLNRCQVGEVGRTALYLHWHDHFEFIYVTAGNVTFHIDGQQYDASPGDILIVPSGVLHVGYAASNEEIQYWALVFNRTLLEGAASDPIHGRYLHPYLQGKLRFPVKINDSLLLAPIRDIFHDIIAEFEERAHVYELIVKAKIYMMFAILARNYLQDEEVSFSDSYEKRMERFKHLILYIQEHIGEKLPLSEAARIVNLTPNHFCKLFKAATGLTFVDYLNRLRIDKAATLLREGFSVTETASRVGCDNLNYFTKLYKKIKGVTPSETKRLLG</sequence>
<proteinExistence type="predicted"/>
<dbReference type="Pfam" id="PF12833">
    <property type="entry name" value="HTH_18"/>
    <property type="match status" value="1"/>
</dbReference>
<dbReference type="AlphaFoldDB" id="A0A9X2MSZ0"/>
<dbReference type="SUPFAM" id="SSF46689">
    <property type="entry name" value="Homeodomain-like"/>
    <property type="match status" value="2"/>
</dbReference>
<dbReference type="Proteomes" id="UP001141950">
    <property type="component" value="Unassembled WGS sequence"/>
</dbReference>
<dbReference type="InterPro" id="IPR009057">
    <property type="entry name" value="Homeodomain-like_sf"/>
</dbReference>
<keyword evidence="1" id="KW-0805">Transcription regulation</keyword>
<dbReference type="EMBL" id="JANIPJ010000029">
    <property type="protein sequence ID" value="MCR2807568.1"/>
    <property type="molecule type" value="Genomic_DNA"/>
</dbReference>
<dbReference type="InterPro" id="IPR014710">
    <property type="entry name" value="RmlC-like_jellyroll"/>
</dbReference>
<name>A0A9X2MSZ0_9BACL</name>
<evidence type="ECO:0000256" key="1">
    <source>
        <dbReference type="ARBA" id="ARBA00023015"/>
    </source>
</evidence>
<comment type="caution">
    <text evidence="5">The sequence shown here is derived from an EMBL/GenBank/DDBJ whole genome shotgun (WGS) entry which is preliminary data.</text>
</comment>
<dbReference type="Gene3D" id="1.10.10.60">
    <property type="entry name" value="Homeodomain-like"/>
    <property type="match status" value="2"/>
</dbReference>